<name>J9EI12_WUCBA</name>
<evidence type="ECO:0000313" key="2">
    <source>
        <dbReference type="Proteomes" id="UP000004810"/>
    </source>
</evidence>
<dbReference type="EMBL" id="ADBV01003338">
    <property type="protein sequence ID" value="EJW81823.1"/>
    <property type="molecule type" value="Genomic_DNA"/>
</dbReference>
<dbReference type="SUPFAM" id="SSF50118">
    <property type="entry name" value="Cell growth inhibitor/plasmid maintenance toxic component"/>
    <property type="match status" value="1"/>
</dbReference>
<dbReference type="GO" id="GO:0003677">
    <property type="term" value="F:DNA binding"/>
    <property type="evidence" value="ECO:0007669"/>
    <property type="project" value="InterPro"/>
</dbReference>
<sequence length="130" mass="14588">MLNQVTPENTHKEVNIGQSCGKESWGDIVWIDLDPSQGSEIKKTRPALVISPFSYNEKVGLALLCPITSYQKGYPFEVELPPKGKVKGVILADQLKSLDWRVRNATFEEKVSTWVITSVIEKISVLIEFP</sequence>
<dbReference type="GO" id="GO:0006402">
    <property type="term" value="P:mRNA catabolic process"/>
    <property type="evidence" value="ECO:0007669"/>
    <property type="project" value="TreeGrafter"/>
</dbReference>
<comment type="caution">
    <text evidence="1">The sequence shown here is derived from an EMBL/GenBank/DDBJ whole genome shotgun (WGS) entry which is preliminary data.</text>
</comment>
<accession>J9EI12</accession>
<reference evidence="2" key="1">
    <citation type="submission" date="2012-08" db="EMBL/GenBank/DDBJ databases">
        <title>The Genome Sequence of Wuchereria bancrofti.</title>
        <authorList>
            <person name="Nutman T.B."/>
            <person name="Fink D.L."/>
            <person name="Russ C."/>
            <person name="Young S."/>
            <person name="Zeng Q."/>
            <person name="Koehrsen M."/>
            <person name="Alvarado L."/>
            <person name="Berlin A."/>
            <person name="Chapman S.B."/>
            <person name="Chen Z."/>
            <person name="Freedman E."/>
            <person name="Gellesch M."/>
            <person name="Goldberg J."/>
            <person name="Griggs A."/>
            <person name="Gujja S."/>
            <person name="Heilman E.R."/>
            <person name="Heiman D."/>
            <person name="Hepburn T."/>
            <person name="Howarth C."/>
            <person name="Jen D."/>
            <person name="Larson L."/>
            <person name="Lewis B."/>
            <person name="Mehta T."/>
            <person name="Park D."/>
            <person name="Pearson M."/>
            <person name="Roberts A."/>
            <person name="Saif S."/>
            <person name="Shea T."/>
            <person name="Shenoy N."/>
            <person name="Sisk P."/>
            <person name="Stolte C."/>
            <person name="Sykes S."/>
            <person name="Walk T."/>
            <person name="White J."/>
            <person name="Yandava C."/>
            <person name="Haas B."/>
            <person name="Henn M.R."/>
            <person name="Nusbaum C."/>
            <person name="Birren B."/>
        </authorList>
    </citation>
    <scope>NUCLEOTIDE SEQUENCE [LARGE SCALE GENOMIC DNA]</scope>
    <source>
        <strain evidence="2">NA</strain>
    </source>
</reference>
<proteinExistence type="predicted"/>
<dbReference type="PANTHER" id="PTHR33988">
    <property type="entry name" value="ENDORIBONUCLEASE MAZF-RELATED"/>
    <property type="match status" value="1"/>
</dbReference>
<dbReference type="InterPro" id="IPR003477">
    <property type="entry name" value="PemK-like"/>
</dbReference>
<dbReference type="GO" id="GO:0004521">
    <property type="term" value="F:RNA endonuclease activity"/>
    <property type="evidence" value="ECO:0007669"/>
    <property type="project" value="TreeGrafter"/>
</dbReference>
<dbReference type="Gene3D" id="2.30.30.110">
    <property type="match status" value="1"/>
</dbReference>
<dbReference type="PANTHER" id="PTHR33988:SF3">
    <property type="entry name" value="ENDORIBONUCLEASE TOXIN CHPB-RELATED"/>
    <property type="match status" value="1"/>
</dbReference>
<dbReference type="Pfam" id="PF02452">
    <property type="entry name" value="PemK_toxin"/>
    <property type="match status" value="1"/>
</dbReference>
<gene>
    <name evidence="1" type="ORF">WUBG_07264</name>
</gene>
<dbReference type="AlphaFoldDB" id="J9EI12"/>
<dbReference type="GO" id="GO:0016075">
    <property type="term" value="P:rRNA catabolic process"/>
    <property type="evidence" value="ECO:0007669"/>
    <property type="project" value="TreeGrafter"/>
</dbReference>
<evidence type="ECO:0000313" key="1">
    <source>
        <dbReference type="EMBL" id="EJW81823.1"/>
    </source>
</evidence>
<dbReference type="InterPro" id="IPR011067">
    <property type="entry name" value="Plasmid_toxin/cell-grow_inhib"/>
</dbReference>
<protein>
    <submittedName>
        <fullName evidence="1">Uncharacterized protein</fullName>
    </submittedName>
</protein>
<organism evidence="1 2">
    <name type="scientific">Wuchereria bancrofti</name>
    <dbReference type="NCBI Taxonomy" id="6293"/>
    <lineage>
        <taxon>Eukaryota</taxon>
        <taxon>Metazoa</taxon>
        <taxon>Ecdysozoa</taxon>
        <taxon>Nematoda</taxon>
        <taxon>Chromadorea</taxon>
        <taxon>Rhabditida</taxon>
        <taxon>Spirurina</taxon>
        <taxon>Spiruromorpha</taxon>
        <taxon>Filarioidea</taxon>
        <taxon>Onchocercidae</taxon>
        <taxon>Wuchereria</taxon>
    </lineage>
</organism>
<dbReference type="Proteomes" id="UP000004810">
    <property type="component" value="Unassembled WGS sequence"/>
</dbReference>